<feature type="domain" description="TRUD" evidence="5">
    <location>
        <begin position="151"/>
        <end position="310"/>
    </location>
</feature>
<keyword evidence="3 4" id="KW-0413">Isomerase</keyword>
<dbReference type="InterPro" id="IPR020119">
    <property type="entry name" value="PsdUridine_synth_TruD_CS"/>
</dbReference>
<dbReference type="InterPro" id="IPR043165">
    <property type="entry name" value="TruD_insert_sf"/>
</dbReference>
<name>A0AAX2AAM2_9BACT</name>
<dbReference type="GO" id="GO:0031119">
    <property type="term" value="P:tRNA pseudouridine synthesis"/>
    <property type="evidence" value="ECO:0007669"/>
    <property type="project" value="UniProtKB-UniRule"/>
</dbReference>
<keyword evidence="6" id="KW-0456">Lyase</keyword>
<evidence type="ECO:0000256" key="3">
    <source>
        <dbReference type="ARBA" id="ARBA00023235"/>
    </source>
</evidence>
<evidence type="ECO:0000259" key="5">
    <source>
        <dbReference type="PROSITE" id="PS50984"/>
    </source>
</evidence>
<dbReference type="SUPFAM" id="SSF55120">
    <property type="entry name" value="Pseudouridine synthase"/>
    <property type="match status" value="1"/>
</dbReference>
<dbReference type="Gene3D" id="3.30.2340.10">
    <property type="entry name" value="TruD, insertion domain"/>
    <property type="match status" value="1"/>
</dbReference>
<sequence>MIKREFIQKHKPINFKFYQNIDDFIVVENPIKFTNRGNFIIAKIKKKSLGTWDLLESLSKGLRIYENELGYAGLKDKNATTTQYISIPRKYAKDLNKFRHPKIEIKETFLHSTKLNIGDLESNSFEITLHEVKEEDLYKIEKLLKEISKAGMPNYFGFQRFGHDAQENLDKARRYIYGDLLIKDRKLAKMLVSAYQSDFFNKWLVARLAHSNEEFKALAGDVFRSYKDDKFFTPKSLTENILEDFKNRKIVPTGLLPGRYAFRSTNKARKIEEKYDDTYIQEKGYRRDAIVYPKDINISYNKETSKCTLKFTLPKGSYATVLIENIANRNLRV</sequence>
<dbReference type="EMBL" id="CP031217">
    <property type="protein sequence ID" value="AXH13262.1"/>
    <property type="molecule type" value="Genomic_DNA"/>
</dbReference>
<evidence type="ECO:0000256" key="1">
    <source>
        <dbReference type="ARBA" id="ARBA00007953"/>
    </source>
</evidence>
<dbReference type="Proteomes" id="UP000253850">
    <property type="component" value="Chromosome"/>
</dbReference>
<dbReference type="GO" id="GO:0003723">
    <property type="term" value="F:RNA binding"/>
    <property type="evidence" value="ECO:0007669"/>
    <property type="project" value="InterPro"/>
</dbReference>
<keyword evidence="2 4" id="KW-0819">tRNA processing</keyword>
<evidence type="ECO:0000313" key="7">
    <source>
        <dbReference type="EMBL" id="RXK10133.1"/>
    </source>
</evidence>
<dbReference type="RefSeq" id="WP_114840049.1">
    <property type="nucleotide sequence ID" value="NZ_CP031217.1"/>
</dbReference>
<dbReference type="PROSITE" id="PS01268">
    <property type="entry name" value="UPF0024"/>
    <property type="match status" value="1"/>
</dbReference>
<protein>
    <recommendedName>
        <fullName evidence="4">tRNA pseudouridine synthase D</fullName>
        <ecNumber evidence="4">5.4.99.27</ecNumber>
    </recommendedName>
    <alternativeName>
        <fullName evidence="4">tRNA pseudouridine(13) synthase</fullName>
    </alternativeName>
    <alternativeName>
        <fullName evidence="4">tRNA pseudouridylate synthase D</fullName>
    </alternativeName>
    <alternativeName>
        <fullName evidence="4">tRNA-uridine isomerase D</fullName>
    </alternativeName>
</protein>
<comment type="similarity">
    <text evidence="1 4">Belongs to the pseudouridine synthase TruD family.</text>
</comment>
<dbReference type="GO" id="GO:0160150">
    <property type="term" value="F:tRNA pseudouridine(13) synthase activity"/>
    <property type="evidence" value="ECO:0007669"/>
    <property type="project" value="UniProtKB-EC"/>
</dbReference>
<dbReference type="InterPro" id="IPR042214">
    <property type="entry name" value="TruD_catalytic"/>
</dbReference>
<evidence type="ECO:0000256" key="2">
    <source>
        <dbReference type="ARBA" id="ARBA00022694"/>
    </source>
</evidence>
<dbReference type="KEGG" id="hbv:ABIV_2287"/>
<comment type="catalytic activity">
    <reaction evidence="4">
        <text>uridine(13) in tRNA = pseudouridine(13) in tRNA</text>
        <dbReference type="Rhea" id="RHEA:42540"/>
        <dbReference type="Rhea" id="RHEA-COMP:10105"/>
        <dbReference type="Rhea" id="RHEA-COMP:10106"/>
        <dbReference type="ChEBI" id="CHEBI:65314"/>
        <dbReference type="ChEBI" id="CHEBI:65315"/>
        <dbReference type="EC" id="5.4.99.27"/>
    </reaction>
</comment>
<feature type="active site" description="Nucleophile" evidence="4">
    <location>
        <position position="76"/>
    </location>
</feature>
<dbReference type="InterPro" id="IPR011760">
    <property type="entry name" value="PsdUridine_synth_TruD_insert"/>
</dbReference>
<dbReference type="EC" id="5.4.99.27" evidence="4"/>
<evidence type="ECO:0000313" key="9">
    <source>
        <dbReference type="Proteomes" id="UP000289193"/>
    </source>
</evidence>
<dbReference type="InterPro" id="IPR050170">
    <property type="entry name" value="TruD_pseudoU_synthase"/>
</dbReference>
<evidence type="ECO:0000313" key="6">
    <source>
        <dbReference type="EMBL" id="AXH13262.1"/>
    </source>
</evidence>
<dbReference type="Pfam" id="PF01142">
    <property type="entry name" value="TruD"/>
    <property type="match status" value="2"/>
</dbReference>
<gene>
    <name evidence="4" type="primary">truD</name>
    <name evidence="6" type="ORF">ABIV_2287</name>
    <name evidence="7" type="ORF">CRV05_07065</name>
</gene>
<evidence type="ECO:0000313" key="8">
    <source>
        <dbReference type="Proteomes" id="UP000253850"/>
    </source>
</evidence>
<dbReference type="Proteomes" id="UP000289193">
    <property type="component" value="Unassembled WGS sequence"/>
</dbReference>
<keyword evidence="9" id="KW-1185">Reference proteome</keyword>
<dbReference type="InterPro" id="IPR001656">
    <property type="entry name" value="PsdUridine_synth_TruD"/>
</dbReference>
<reference evidence="6 8" key="2">
    <citation type="submission" date="2018-07" db="EMBL/GenBank/DDBJ databases">
        <title>Complete genome of the Arcobacter bivalviorum type strain LMG 26154.</title>
        <authorList>
            <person name="Miller W.G."/>
            <person name="Yee E."/>
            <person name="Bono J.L."/>
        </authorList>
    </citation>
    <scope>NUCLEOTIDE SEQUENCE [LARGE SCALE GENOMIC DNA]</scope>
    <source>
        <strain evidence="6 8">LMG 26154</strain>
    </source>
</reference>
<dbReference type="EMBL" id="PDKM01000003">
    <property type="protein sequence ID" value="RXK10133.1"/>
    <property type="molecule type" value="Genomic_DNA"/>
</dbReference>
<dbReference type="Gene3D" id="3.30.2350.20">
    <property type="entry name" value="TruD, catalytic domain"/>
    <property type="match status" value="1"/>
</dbReference>
<dbReference type="PANTHER" id="PTHR47811:SF1">
    <property type="entry name" value="TRNA PSEUDOURIDINE SYNTHASE D"/>
    <property type="match status" value="1"/>
</dbReference>
<dbReference type="HAMAP" id="MF_01082">
    <property type="entry name" value="TruD"/>
    <property type="match status" value="1"/>
</dbReference>
<organism evidence="7 9">
    <name type="scientific">Halarcobacter bivalviorum</name>
    <dbReference type="NCBI Taxonomy" id="663364"/>
    <lineage>
        <taxon>Bacteria</taxon>
        <taxon>Pseudomonadati</taxon>
        <taxon>Campylobacterota</taxon>
        <taxon>Epsilonproteobacteria</taxon>
        <taxon>Campylobacterales</taxon>
        <taxon>Arcobacteraceae</taxon>
        <taxon>Halarcobacter</taxon>
    </lineage>
</organism>
<dbReference type="PROSITE" id="PS50984">
    <property type="entry name" value="TRUD"/>
    <property type="match status" value="1"/>
</dbReference>
<proteinExistence type="inferred from homology"/>
<dbReference type="PANTHER" id="PTHR47811">
    <property type="entry name" value="TRNA PSEUDOURIDINE SYNTHASE D"/>
    <property type="match status" value="1"/>
</dbReference>
<dbReference type="AlphaFoldDB" id="A0AAX2AAM2"/>
<dbReference type="GO" id="GO:0016829">
    <property type="term" value="F:lyase activity"/>
    <property type="evidence" value="ECO:0007669"/>
    <property type="project" value="UniProtKB-KW"/>
</dbReference>
<comment type="function">
    <text evidence="4">Responsible for synthesis of pseudouridine from uracil-13 in transfer RNAs.</text>
</comment>
<evidence type="ECO:0000256" key="4">
    <source>
        <dbReference type="HAMAP-Rule" id="MF_01082"/>
    </source>
</evidence>
<accession>A0AAX2AAM2</accession>
<dbReference type="InterPro" id="IPR020103">
    <property type="entry name" value="PsdUridine_synth_cat_dom_sf"/>
</dbReference>
<reference evidence="7 9" key="1">
    <citation type="submission" date="2017-10" db="EMBL/GenBank/DDBJ databases">
        <title>Genomics of the genus Arcobacter.</title>
        <authorList>
            <person name="Perez-Cataluna A."/>
            <person name="Figueras M.J."/>
        </authorList>
    </citation>
    <scope>NUCLEOTIDE SEQUENCE [LARGE SCALE GENOMIC DNA]</scope>
    <source>
        <strain evidence="7 9">CECT 7835</strain>
    </source>
</reference>
<dbReference type="GO" id="GO:0005829">
    <property type="term" value="C:cytosol"/>
    <property type="evidence" value="ECO:0007669"/>
    <property type="project" value="TreeGrafter"/>
</dbReference>